<dbReference type="Pfam" id="PF06863">
    <property type="entry name" value="DUF1254"/>
    <property type="match status" value="1"/>
</dbReference>
<accession>A0AAF0BRN2</accession>
<proteinExistence type="predicted"/>
<dbReference type="InterPro" id="IPR037049">
    <property type="entry name" value="DUF1214_C_sf"/>
</dbReference>
<dbReference type="Gene3D" id="2.60.40.1610">
    <property type="entry name" value="Domain of unknown function DUF1254"/>
    <property type="match status" value="1"/>
</dbReference>
<evidence type="ECO:0000313" key="3">
    <source>
        <dbReference type="EMBL" id="WCO66996.1"/>
    </source>
</evidence>
<protein>
    <submittedName>
        <fullName evidence="3">DUF1214 domain-containing protein</fullName>
    </submittedName>
</protein>
<dbReference type="PANTHER" id="PTHR36509">
    <property type="entry name" value="BLL3101 PROTEIN"/>
    <property type="match status" value="1"/>
</dbReference>
<reference evidence="3" key="1">
    <citation type="submission" date="2023-01" db="EMBL/GenBank/DDBJ databases">
        <title>The diversity of Class Acidimicrobiia in South China Sea sediment environments and the proposal of Iamia marina sp. nov., a novel species of the genus Iamia.</title>
        <authorList>
            <person name="He Y."/>
            <person name="Tian X."/>
        </authorList>
    </citation>
    <scope>NUCLEOTIDE SEQUENCE</scope>
    <source>
        <strain evidence="3">DSM 19957</strain>
    </source>
</reference>
<dbReference type="Pfam" id="PF06742">
    <property type="entry name" value="DUF1214"/>
    <property type="match status" value="1"/>
</dbReference>
<dbReference type="InterPro" id="IPR037050">
    <property type="entry name" value="DUF1254_sf"/>
</dbReference>
<dbReference type="Gene3D" id="2.60.120.600">
    <property type="entry name" value="Domain of unknown function DUF1214, C-terminal domain"/>
    <property type="match status" value="1"/>
</dbReference>
<feature type="domain" description="DUF1254" evidence="2">
    <location>
        <begin position="46"/>
        <end position="170"/>
    </location>
</feature>
<dbReference type="Proteomes" id="UP001216390">
    <property type="component" value="Chromosome"/>
</dbReference>
<name>A0AAF0BRN2_9ACTN</name>
<evidence type="ECO:0000313" key="4">
    <source>
        <dbReference type="Proteomes" id="UP001216390"/>
    </source>
</evidence>
<evidence type="ECO:0000259" key="1">
    <source>
        <dbReference type="Pfam" id="PF06742"/>
    </source>
</evidence>
<keyword evidence="4" id="KW-1185">Reference proteome</keyword>
<dbReference type="AlphaFoldDB" id="A0AAF0BRN2"/>
<dbReference type="SUPFAM" id="SSF160935">
    <property type="entry name" value="VPA0735-like"/>
    <property type="match status" value="1"/>
</dbReference>
<evidence type="ECO:0000259" key="2">
    <source>
        <dbReference type="Pfam" id="PF06863"/>
    </source>
</evidence>
<feature type="domain" description="DUF1214" evidence="1">
    <location>
        <begin position="291"/>
        <end position="382"/>
    </location>
</feature>
<dbReference type="InterPro" id="IPR010679">
    <property type="entry name" value="DUF1254"/>
</dbReference>
<dbReference type="RefSeq" id="WP_272736518.1">
    <property type="nucleotide sequence ID" value="NZ_CP116942.1"/>
</dbReference>
<dbReference type="EMBL" id="CP116942">
    <property type="protein sequence ID" value="WCO66996.1"/>
    <property type="molecule type" value="Genomic_DNA"/>
</dbReference>
<dbReference type="PANTHER" id="PTHR36509:SF2">
    <property type="entry name" value="BLL3101 PROTEIN"/>
    <property type="match status" value="1"/>
</dbReference>
<organism evidence="3 4">
    <name type="scientific">Iamia majanohamensis</name>
    <dbReference type="NCBI Taxonomy" id="467976"/>
    <lineage>
        <taxon>Bacteria</taxon>
        <taxon>Bacillati</taxon>
        <taxon>Actinomycetota</taxon>
        <taxon>Acidimicrobiia</taxon>
        <taxon>Acidimicrobiales</taxon>
        <taxon>Iamiaceae</taxon>
        <taxon>Iamia</taxon>
    </lineage>
</organism>
<dbReference type="KEGG" id="ima:PO878_21115"/>
<dbReference type="InterPro" id="IPR010621">
    <property type="entry name" value="DUF1214"/>
</dbReference>
<sequence length="403" mass="42643">MAVTGEDDDVVDAVADAWVWGYPLLSVHRTRGLSRPPGPTGPVGADRLATADDRAVVAPNNDTLYGSGFYDLRGGDLRVEVDPMRPADRYWSVMLVDAHTHVAYVCRRLHGREGTSVRVTLDPRRPAADAPGQDPVPVATPTVWVLVRVGVDGPADLEAARRDLAGVRITQEGSGPEHDLPAVASVEDPVPALRALAALRTLDPPAPWQPAPTPAAEDVLAHLPPDDVVVRGVDRGRERLRAAGAGADAGGNGWGTRRRGARFGDDVTYRAAFARVSLAGHLPAENRAYLHPVDGRRPVRLTFPAGGLPPVGAFWSLTLYGADGFFVVNPIDRWSISDRTPGVEPAADGSLSIDVGHDPPADPAGWLPAPEGGAVVALRCYEGAPEVVDATWAPPPLRPLDDG</sequence>
<gene>
    <name evidence="3" type="ORF">PO878_21115</name>
</gene>